<dbReference type="Pfam" id="PF02518">
    <property type="entry name" value="HATPase_c"/>
    <property type="match status" value="1"/>
</dbReference>
<keyword evidence="6 13" id="KW-0812">Transmembrane</keyword>
<evidence type="ECO:0000313" key="16">
    <source>
        <dbReference type="Proteomes" id="UP001185984"/>
    </source>
</evidence>
<keyword evidence="16" id="KW-1185">Reference proteome</keyword>
<evidence type="ECO:0000259" key="14">
    <source>
        <dbReference type="PROSITE" id="PS50109"/>
    </source>
</evidence>
<evidence type="ECO:0000313" key="15">
    <source>
        <dbReference type="EMBL" id="MDV5824886.1"/>
    </source>
</evidence>
<protein>
    <recommendedName>
        <fullName evidence="3">histidine kinase</fullName>
        <ecNumber evidence="3">2.7.13.3</ecNumber>
    </recommendedName>
</protein>
<keyword evidence="9" id="KW-0067">ATP-binding</keyword>
<dbReference type="InterPro" id="IPR003594">
    <property type="entry name" value="HATPase_dom"/>
</dbReference>
<dbReference type="EC" id="2.7.13.3" evidence="3"/>
<sequence length="477" mass="50413">MTRRATAFAEALLAVALVTWVAASQLPLLGLASAALLFLLPVLLAAVRGGVGPGLVAALGGAACYNFFLIEPRYTLQVHRLDNLVSVFVLGAVALVTSRLASRLTAREAEARARARLSEEAAALSALLAGPEPEGALQDGIAFIEARYGPLLLLDEERLSQPDGRLSALDLAAAAWALHNGDGTGHGTPVMAAADWSVLPLRPARQAGREVLALARPADGRTRSESELHHLRQLALLIGQCRDRAALEAERRAREGLEERDRLRRTLLASLAHDFRTPLTIISGRLAELASERPDARDALAAAQRIERMMTDLIEVARIEAGLLTPQLESLDLVDVVGSACDSVRNASDIALAQDIAPDLPFVRGDPILLHHILANLIDNGLRHARARVIVSAQADGAAVRLRVSDDGPGVPAHERTRIFDRFARGEGGDTREGSGLGLAIVKGFADAMGMSVTIDDAPGGGACFTLVLPQAGRAGA</sequence>
<dbReference type="InterPro" id="IPR004358">
    <property type="entry name" value="Sig_transdc_His_kin-like_C"/>
</dbReference>
<dbReference type="PROSITE" id="PS50109">
    <property type="entry name" value="HIS_KIN"/>
    <property type="match status" value="1"/>
</dbReference>
<dbReference type="RefSeq" id="WP_317517527.1">
    <property type="nucleotide sequence ID" value="NZ_JAPTHD010000006.1"/>
</dbReference>
<feature type="domain" description="Histidine kinase" evidence="14">
    <location>
        <begin position="270"/>
        <end position="473"/>
    </location>
</feature>
<evidence type="ECO:0000256" key="6">
    <source>
        <dbReference type="ARBA" id="ARBA00022692"/>
    </source>
</evidence>
<dbReference type="Gene3D" id="1.10.287.130">
    <property type="match status" value="1"/>
</dbReference>
<evidence type="ECO:0000256" key="10">
    <source>
        <dbReference type="ARBA" id="ARBA00022989"/>
    </source>
</evidence>
<evidence type="ECO:0000256" key="5">
    <source>
        <dbReference type="ARBA" id="ARBA00022679"/>
    </source>
</evidence>
<dbReference type="Pfam" id="PF13493">
    <property type="entry name" value="DUF4118"/>
    <property type="match status" value="1"/>
</dbReference>
<comment type="subcellular location">
    <subcellularLocation>
        <location evidence="2">Membrane</location>
        <topology evidence="2">Multi-pass membrane protein</topology>
    </subcellularLocation>
</comment>
<dbReference type="InterPro" id="IPR036097">
    <property type="entry name" value="HisK_dim/P_sf"/>
</dbReference>
<evidence type="ECO:0000256" key="3">
    <source>
        <dbReference type="ARBA" id="ARBA00012438"/>
    </source>
</evidence>
<evidence type="ECO:0000256" key="4">
    <source>
        <dbReference type="ARBA" id="ARBA00022553"/>
    </source>
</evidence>
<dbReference type="Pfam" id="PF00512">
    <property type="entry name" value="HisKA"/>
    <property type="match status" value="1"/>
</dbReference>
<dbReference type="InterPro" id="IPR052023">
    <property type="entry name" value="Histidine_kinase_KdpD"/>
</dbReference>
<dbReference type="CDD" id="cd00075">
    <property type="entry name" value="HATPase"/>
    <property type="match status" value="1"/>
</dbReference>
<evidence type="ECO:0000256" key="7">
    <source>
        <dbReference type="ARBA" id="ARBA00022741"/>
    </source>
</evidence>
<accession>A0ABU3ZZC9</accession>
<dbReference type="PRINTS" id="PR00344">
    <property type="entry name" value="BCTRLSENSOR"/>
</dbReference>
<dbReference type="CDD" id="cd00082">
    <property type="entry name" value="HisKA"/>
    <property type="match status" value="1"/>
</dbReference>
<keyword evidence="11" id="KW-0902">Two-component regulatory system</keyword>
<dbReference type="InterPro" id="IPR038318">
    <property type="entry name" value="KdpD_sf"/>
</dbReference>
<evidence type="ECO:0000256" key="12">
    <source>
        <dbReference type="ARBA" id="ARBA00023136"/>
    </source>
</evidence>
<keyword evidence="5" id="KW-0808">Transferase</keyword>
<evidence type="ECO:0000256" key="13">
    <source>
        <dbReference type="SAM" id="Phobius"/>
    </source>
</evidence>
<dbReference type="EMBL" id="JAPTHD010000006">
    <property type="protein sequence ID" value="MDV5824886.1"/>
    <property type="molecule type" value="Genomic_DNA"/>
</dbReference>
<evidence type="ECO:0000256" key="1">
    <source>
        <dbReference type="ARBA" id="ARBA00000085"/>
    </source>
</evidence>
<dbReference type="InterPro" id="IPR025201">
    <property type="entry name" value="KdpD_TM"/>
</dbReference>
<dbReference type="Gene3D" id="1.20.120.620">
    <property type="entry name" value="Backbone structure of the membrane domain of e. Coli histidine kinase receptor kdpd"/>
    <property type="match status" value="1"/>
</dbReference>
<reference evidence="16" key="1">
    <citation type="journal article" date="2022" name="J Environ Chem Eng">
        <title>Biodegradation of petroleum oil using a constructed nonpathogenic and heavy metal-tolerant bacterial consortium isolated from marine sponges.</title>
        <authorList>
            <person name="Dechsakulwatana C."/>
            <person name="Rungsihiranrut A."/>
            <person name="Muangchinda C."/>
            <person name="Ningthoujam R."/>
            <person name="Klankeo P."/>
            <person name="Pinyakong O."/>
        </authorList>
    </citation>
    <scope>NUCLEOTIDE SEQUENCE [LARGE SCALE GENOMIC DNA]</scope>
    <source>
        <strain evidence="16">MO2-4</strain>
    </source>
</reference>
<dbReference type="PANTHER" id="PTHR45569:SF1">
    <property type="entry name" value="SENSOR PROTEIN KDPD"/>
    <property type="match status" value="1"/>
</dbReference>
<name>A0ABU3ZZC9_9SPHN</name>
<keyword evidence="7" id="KW-0547">Nucleotide-binding</keyword>
<keyword evidence="4" id="KW-0597">Phosphoprotein</keyword>
<evidence type="ECO:0000256" key="8">
    <source>
        <dbReference type="ARBA" id="ARBA00022777"/>
    </source>
</evidence>
<dbReference type="InterPro" id="IPR005467">
    <property type="entry name" value="His_kinase_dom"/>
</dbReference>
<comment type="catalytic activity">
    <reaction evidence="1">
        <text>ATP + protein L-histidine = ADP + protein N-phospho-L-histidine.</text>
        <dbReference type="EC" id="2.7.13.3"/>
    </reaction>
</comment>
<evidence type="ECO:0000256" key="11">
    <source>
        <dbReference type="ARBA" id="ARBA00023012"/>
    </source>
</evidence>
<keyword evidence="10 13" id="KW-1133">Transmembrane helix</keyword>
<evidence type="ECO:0000256" key="2">
    <source>
        <dbReference type="ARBA" id="ARBA00004141"/>
    </source>
</evidence>
<dbReference type="PANTHER" id="PTHR45569">
    <property type="entry name" value="SENSOR PROTEIN KDPD"/>
    <property type="match status" value="1"/>
</dbReference>
<comment type="caution">
    <text evidence="15">The sequence shown here is derived from an EMBL/GenBank/DDBJ whole genome shotgun (WGS) entry which is preliminary data.</text>
</comment>
<dbReference type="InterPro" id="IPR036890">
    <property type="entry name" value="HATPase_C_sf"/>
</dbReference>
<dbReference type="SUPFAM" id="SSF47384">
    <property type="entry name" value="Homodimeric domain of signal transducing histidine kinase"/>
    <property type="match status" value="1"/>
</dbReference>
<keyword evidence="8" id="KW-0418">Kinase</keyword>
<dbReference type="InterPro" id="IPR003661">
    <property type="entry name" value="HisK_dim/P_dom"/>
</dbReference>
<dbReference type="Gene3D" id="3.30.565.10">
    <property type="entry name" value="Histidine kinase-like ATPase, C-terminal domain"/>
    <property type="match status" value="1"/>
</dbReference>
<feature type="transmembrane region" description="Helical" evidence="13">
    <location>
        <begin position="50"/>
        <end position="69"/>
    </location>
</feature>
<dbReference type="SMART" id="SM00388">
    <property type="entry name" value="HisKA"/>
    <property type="match status" value="1"/>
</dbReference>
<dbReference type="Proteomes" id="UP001185984">
    <property type="component" value="Unassembled WGS sequence"/>
</dbReference>
<dbReference type="SMART" id="SM00387">
    <property type="entry name" value="HATPase_c"/>
    <property type="match status" value="1"/>
</dbReference>
<evidence type="ECO:0000256" key="9">
    <source>
        <dbReference type="ARBA" id="ARBA00022840"/>
    </source>
</evidence>
<dbReference type="SUPFAM" id="SSF55874">
    <property type="entry name" value="ATPase domain of HSP90 chaperone/DNA topoisomerase II/histidine kinase"/>
    <property type="match status" value="1"/>
</dbReference>
<organism evidence="15 16">
    <name type="scientific">Sphingobium naphthae</name>
    <dbReference type="NCBI Taxonomy" id="1886786"/>
    <lineage>
        <taxon>Bacteria</taxon>
        <taxon>Pseudomonadati</taxon>
        <taxon>Pseudomonadota</taxon>
        <taxon>Alphaproteobacteria</taxon>
        <taxon>Sphingomonadales</taxon>
        <taxon>Sphingomonadaceae</taxon>
        <taxon>Sphingobium</taxon>
    </lineage>
</organism>
<feature type="transmembrane region" description="Helical" evidence="13">
    <location>
        <begin position="81"/>
        <end position="101"/>
    </location>
</feature>
<gene>
    <name evidence="15" type="ORF">O0R41_14865</name>
</gene>
<keyword evidence="12 13" id="KW-0472">Membrane</keyword>
<proteinExistence type="predicted"/>